<feature type="transmembrane region" description="Helical" evidence="6">
    <location>
        <begin position="175"/>
        <end position="192"/>
    </location>
</feature>
<evidence type="ECO:0000256" key="5">
    <source>
        <dbReference type="ARBA" id="ARBA00023136"/>
    </source>
</evidence>
<organism evidence="7 8">
    <name type="scientific">Candidatus Brocadia sinica JPN1</name>
    <dbReference type="NCBI Taxonomy" id="1197129"/>
    <lineage>
        <taxon>Bacteria</taxon>
        <taxon>Pseudomonadati</taxon>
        <taxon>Planctomycetota</taxon>
        <taxon>Candidatus Brocadiia</taxon>
        <taxon>Candidatus Brocadiales</taxon>
        <taxon>Candidatus Brocadiaceae</taxon>
        <taxon>Candidatus Brocadia</taxon>
    </lineage>
</organism>
<evidence type="ECO:0000313" key="8">
    <source>
        <dbReference type="Proteomes" id="UP000032309"/>
    </source>
</evidence>
<dbReference type="InterPro" id="IPR050833">
    <property type="entry name" value="Poly_Biosynth_Transport"/>
</dbReference>
<gene>
    <name evidence="7" type="ORF">BROSI_A1591</name>
</gene>
<reference evidence="8" key="1">
    <citation type="journal article" date="2015" name="Genome Announc.">
        <title>Draft Genome Sequence of an Anaerobic Ammonium-Oxidizing Bacterium, "Candidatus Brocadia sinica".</title>
        <authorList>
            <person name="Oshiki M."/>
            <person name="Shinyako-Hata K."/>
            <person name="Satoh H."/>
            <person name="Okabe S."/>
        </authorList>
    </citation>
    <scope>NUCLEOTIDE SEQUENCE [LARGE SCALE GENOMIC DNA]</scope>
    <source>
        <strain evidence="8">JPN1</strain>
    </source>
</reference>
<comment type="caution">
    <text evidence="7">The sequence shown here is derived from an EMBL/GenBank/DDBJ whole genome shotgun (WGS) entry which is preliminary data.</text>
</comment>
<dbReference type="Proteomes" id="UP000032309">
    <property type="component" value="Unassembled WGS sequence"/>
</dbReference>
<name>A0ABQ0JX78_9BACT</name>
<evidence type="ECO:0000256" key="4">
    <source>
        <dbReference type="ARBA" id="ARBA00022989"/>
    </source>
</evidence>
<protein>
    <submittedName>
        <fullName evidence="7">Lipopolysaccharide O-side chain biosynthesis protein</fullName>
    </submittedName>
</protein>
<keyword evidence="5 6" id="KW-0472">Membrane</keyword>
<evidence type="ECO:0000256" key="6">
    <source>
        <dbReference type="SAM" id="Phobius"/>
    </source>
</evidence>
<feature type="transmembrane region" description="Helical" evidence="6">
    <location>
        <begin position="198"/>
        <end position="215"/>
    </location>
</feature>
<accession>A0ABQ0JX78</accession>
<evidence type="ECO:0000256" key="3">
    <source>
        <dbReference type="ARBA" id="ARBA00022692"/>
    </source>
</evidence>
<keyword evidence="3 6" id="KW-0812">Transmembrane</keyword>
<comment type="subcellular location">
    <subcellularLocation>
        <location evidence="1">Cell membrane</location>
        <topology evidence="1">Multi-pass membrane protein</topology>
    </subcellularLocation>
</comment>
<keyword evidence="4 6" id="KW-1133">Transmembrane helix</keyword>
<dbReference type="PANTHER" id="PTHR30250:SF11">
    <property type="entry name" value="O-ANTIGEN TRANSPORTER-RELATED"/>
    <property type="match status" value="1"/>
</dbReference>
<dbReference type="EMBL" id="BAFN01000001">
    <property type="protein sequence ID" value="GAN33074.1"/>
    <property type="molecule type" value="Genomic_DNA"/>
</dbReference>
<evidence type="ECO:0000256" key="2">
    <source>
        <dbReference type="ARBA" id="ARBA00022475"/>
    </source>
</evidence>
<evidence type="ECO:0000256" key="1">
    <source>
        <dbReference type="ARBA" id="ARBA00004651"/>
    </source>
</evidence>
<feature type="transmembrane region" description="Helical" evidence="6">
    <location>
        <begin position="87"/>
        <end position="107"/>
    </location>
</feature>
<feature type="transmembrane region" description="Helical" evidence="6">
    <location>
        <begin position="50"/>
        <end position="75"/>
    </location>
</feature>
<sequence length="238" mass="26261">MGYYNPPASVCKSALMLPESFRQAAIPTVSSHAENPGIVSNIIAESTKSLLVLIIVPLIIATTFFPEEIITLIFGKEYLPSTSALTILGWAYALQVFNSPVSVTLSASREIKKFIPWAMLEFGINIILAVPLIMYYSFVGAAIAFLATKVFETLLRSYLLKSIWGIKRLETQGSLLKILWPAGILFVILVLVDRSPLSNVGLLILTLVLYSLYIISFKGIRQRIVSVSYGLRKRCGAK</sequence>
<evidence type="ECO:0000313" key="7">
    <source>
        <dbReference type="EMBL" id="GAN33074.1"/>
    </source>
</evidence>
<keyword evidence="2" id="KW-1003">Cell membrane</keyword>
<proteinExistence type="predicted"/>
<feature type="transmembrane region" description="Helical" evidence="6">
    <location>
        <begin position="138"/>
        <end position="155"/>
    </location>
</feature>
<keyword evidence="8" id="KW-1185">Reference proteome</keyword>
<feature type="transmembrane region" description="Helical" evidence="6">
    <location>
        <begin position="114"/>
        <end position="132"/>
    </location>
</feature>
<dbReference type="PANTHER" id="PTHR30250">
    <property type="entry name" value="PST FAMILY PREDICTED COLANIC ACID TRANSPORTER"/>
    <property type="match status" value="1"/>
</dbReference>